<organism evidence="3 4">
    <name type="scientific">Trujillonella endophytica</name>
    <dbReference type="NCBI Taxonomy" id="673521"/>
    <lineage>
        <taxon>Bacteria</taxon>
        <taxon>Bacillati</taxon>
        <taxon>Actinomycetota</taxon>
        <taxon>Actinomycetes</taxon>
        <taxon>Geodermatophilales</taxon>
        <taxon>Geodermatophilaceae</taxon>
        <taxon>Trujillonella</taxon>
    </lineage>
</organism>
<dbReference type="PANTHER" id="PTHR46558:SF11">
    <property type="entry name" value="HTH-TYPE TRANSCRIPTIONAL REGULATOR XRE"/>
    <property type="match status" value="1"/>
</dbReference>
<evidence type="ECO:0000256" key="1">
    <source>
        <dbReference type="ARBA" id="ARBA00023125"/>
    </source>
</evidence>
<dbReference type="EMBL" id="FOEE01000017">
    <property type="protein sequence ID" value="SEP23722.1"/>
    <property type="molecule type" value="Genomic_DNA"/>
</dbReference>
<protein>
    <submittedName>
        <fullName evidence="3">DNA-binding transcriptional regulator, XRE-family HTH domain</fullName>
    </submittedName>
</protein>
<dbReference type="Pfam" id="PF01381">
    <property type="entry name" value="HTH_3"/>
    <property type="match status" value="2"/>
</dbReference>
<dbReference type="SMART" id="SM00530">
    <property type="entry name" value="HTH_XRE"/>
    <property type="match status" value="5"/>
</dbReference>
<dbReference type="PROSITE" id="PS50943">
    <property type="entry name" value="HTH_CROC1"/>
    <property type="match status" value="5"/>
</dbReference>
<proteinExistence type="predicted"/>
<keyword evidence="1 3" id="KW-0238">DNA-binding</keyword>
<evidence type="ECO:0000313" key="4">
    <source>
        <dbReference type="Proteomes" id="UP000198960"/>
    </source>
</evidence>
<dbReference type="Gene3D" id="1.10.260.40">
    <property type="entry name" value="lambda repressor-like DNA-binding domains"/>
    <property type="match status" value="5"/>
</dbReference>
<evidence type="ECO:0000313" key="3">
    <source>
        <dbReference type="EMBL" id="SEP23722.1"/>
    </source>
</evidence>
<dbReference type="InterPro" id="IPR010982">
    <property type="entry name" value="Lambda_DNA-bd_dom_sf"/>
</dbReference>
<dbReference type="CDD" id="cd00093">
    <property type="entry name" value="HTH_XRE"/>
    <property type="match status" value="5"/>
</dbReference>
<feature type="domain" description="HTH cro/C1-type" evidence="2">
    <location>
        <begin position="246"/>
        <end position="300"/>
    </location>
</feature>
<feature type="domain" description="HTH cro/C1-type" evidence="2">
    <location>
        <begin position="326"/>
        <end position="380"/>
    </location>
</feature>
<name>A0A1H8W7U7_9ACTN</name>
<keyword evidence="4" id="KW-1185">Reference proteome</keyword>
<dbReference type="AlphaFoldDB" id="A0A1H8W7U7"/>
<feature type="domain" description="HTH cro/C1-type" evidence="2">
    <location>
        <begin position="25"/>
        <end position="76"/>
    </location>
</feature>
<dbReference type="STRING" id="673521.SAMN05660991_04169"/>
<dbReference type="GO" id="GO:0003677">
    <property type="term" value="F:DNA binding"/>
    <property type="evidence" value="ECO:0007669"/>
    <property type="project" value="UniProtKB-KW"/>
</dbReference>
<feature type="domain" description="HTH cro/C1-type" evidence="2">
    <location>
        <begin position="177"/>
        <end position="229"/>
    </location>
</feature>
<dbReference type="PANTHER" id="PTHR46558">
    <property type="entry name" value="TRACRIPTIONAL REGULATORY PROTEIN-RELATED-RELATED"/>
    <property type="match status" value="1"/>
</dbReference>
<dbReference type="Proteomes" id="UP000198960">
    <property type="component" value="Unassembled WGS sequence"/>
</dbReference>
<dbReference type="InterPro" id="IPR001387">
    <property type="entry name" value="Cro/C1-type_HTH"/>
</dbReference>
<reference evidence="4" key="1">
    <citation type="submission" date="2016-10" db="EMBL/GenBank/DDBJ databases">
        <authorList>
            <person name="Varghese N."/>
            <person name="Submissions S."/>
        </authorList>
    </citation>
    <scope>NUCLEOTIDE SEQUENCE [LARGE SCALE GENOMIC DNA]</scope>
    <source>
        <strain evidence="4">DSM 45413</strain>
    </source>
</reference>
<feature type="domain" description="HTH cro/C1-type" evidence="2">
    <location>
        <begin position="103"/>
        <end position="155"/>
    </location>
</feature>
<sequence>MTASPWAPPTPAVPVPAAPSLAAHVRDWRAAHGLTHGDLARRLGVARTTVRNWELGRRPQPLQLAALARLFGWDDLTARAVAGEDRVRTERTSGGRHASPLCRARLAAGLTMTQVANRVGVTPASVSRWENGCRRPSPGHRPRLATVLRVGAEQLDRLLEDTPAGRWDGAALPGLGALRRAAGWTQREFALAVGIGSTTAHRWENGRTRVPEERVERVAAVLGLTEAELLERGATEVVRADAIPALARLRTAAGMSQSEAAHHVGISVRTLRRYEHGRRRPGLAAARALARCYRRPLAEVLRAGAVPVPPILVHRAWVPGDLPAVLEALRATSGLSAAELGRRLGTTGRRVRSWERGLAVPGRAACQRLELLHQLPPDRLARLARGFTPAG</sequence>
<dbReference type="SUPFAM" id="SSF47413">
    <property type="entry name" value="lambda repressor-like DNA-binding domains"/>
    <property type="match status" value="5"/>
</dbReference>
<accession>A0A1H8W7U7</accession>
<gene>
    <name evidence="3" type="ORF">SAMN05660991_04169</name>
</gene>
<evidence type="ECO:0000259" key="2">
    <source>
        <dbReference type="PROSITE" id="PS50943"/>
    </source>
</evidence>
<dbReference type="Pfam" id="PF13560">
    <property type="entry name" value="HTH_31"/>
    <property type="match status" value="2"/>
</dbReference>